<dbReference type="OrthoDB" id="9787530at2"/>
<feature type="transmembrane region" description="Helical" evidence="1">
    <location>
        <begin position="113"/>
        <end position="136"/>
    </location>
</feature>
<keyword evidence="1" id="KW-0472">Membrane</keyword>
<dbReference type="EMBL" id="FNZE01000020">
    <property type="protein sequence ID" value="SEJ83363.1"/>
    <property type="molecule type" value="Genomic_DNA"/>
</dbReference>
<sequence length="190" mass="20595">MLDLSPRSRLAIGIALALLMAVTRGHHFSDINLPSASWAVFFLAGALLPARWAFPALFLEAVALDLAAVTWGGVSNWCVTPAYWLLLPAYAALWFGGRLYARLHRDAWTSLGSLLACLLAASLVCHLLSSGGFYFFSGRYPEASLAGFLPRIAAYYPQSLQALALYVGLAALLLAAAHVFKQLRRAEVSR</sequence>
<evidence type="ECO:0000256" key="1">
    <source>
        <dbReference type="SAM" id="Phobius"/>
    </source>
</evidence>
<organism evidence="2 3">
    <name type="scientific">Pseudomonas linyingensis</name>
    <dbReference type="NCBI Taxonomy" id="915471"/>
    <lineage>
        <taxon>Bacteria</taxon>
        <taxon>Pseudomonadati</taxon>
        <taxon>Pseudomonadota</taxon>
        <taxon>Gammaproteobacteria</taxon>
        <taxon>Pseudomonadales</taxon>
        <taxon>Pseudomonadaceae</taxon>
        <taxon>Pseudomonas</taxon>
    </lineage>
</organism>
<feature type="transmembrane region" description="Helical" evidence="1">
    <location>
        <begin position="83"/>
        <end position="101"/>
    </location>
</feature>
<accession>A0A1H7C0D8</accession>
<dbReference type="AlphaFoldDB" id="A0A1H7C0D8"/>
<reference evidence="3" key="1">
    <citation type="submission" date="2016-10" db="EMBL/GenBank/DDBJ databases">
        <authorList>
            <person name="Varghese N."/>
            <person name="Submissions S."/>
        </authorList>
    </citation>
    <scope>NUCLEOTIDE SEQUENCE [LARGE SCALE GENOMIC DNA]</scope>
    <source>
        <strain evidence="3">LMG 25967</strain>
    </source>
</reference>
<keyword evidence="1" id="KW-1133">Transmembrane helix</keyword>
<evidence type="ECO:0008006" key="4">
    <source>
        <dbReference type="Google" id="ProtNLM"/>
    </source>
</evidence>
<evidence type="ECO:0000313" key="2">
    <source>
        <dbReference type="EMBL" id="SEJ83363.1"/>
    </source>
</evidence>
<dbReference type="RefSeq" id="WP_090313241.1">
    <property type="nucleotide sequence ID" value="NZ_FNZE01000020.1"/>
</dbReference>
<protein>
    <recommendedName>
        <fullName evidence="4">Cobalamin ABC transporter</fullName>
    </recommendedName>
</protein>
<proteinExistence type="predicted"/>
<evidence type="ECO:0000313" key="3">
    <source>
        <dbReference type="Proteomes" id="UP000242930"/>
    </source>
</evidence>
<dbReference type="STRING" id="915471.SAMN05216201_12053"/>
<name>A0A1H7C0D8_9PSED</name>
<gene>
    <name evidence="2" type="ORF">SAMN05216201_12053</name>
</gene>
<feature type="transmembrane region" description="Helical" evidence="1">
    <location>
        <begin position="156"/>
        <end position="180"/>
    </location>
</feature>
<feature type="transmembrane region" description="Helical" evidence="1">
    <location>
        <begin position="35"/>
        <end position="54"/>
    </location>
</feature>
<keyword evidence="1" id="KW-0812">Transmembrane</keyword>
<keyword evidence="3" id="KW-1185">Reference proteome</keyword>
<dbReference type="Proteomes" id="UP000242930">
    <property type="component" value="Unassembled WGS sequence"/>
</dbReference>